<dbReference type="Proteomes" id="UP000002812">
    <property type="component" value="Unassembled WGS sequence"/>
</dbReference>
<protein>
    <submittedName>
        <fullName evidence="1">Uncharacterized protein</fullName>
    </submittedName>
</protein>
<proteinExistence type="predicted"/>
<evidence type="ECO:0000313" key="1">
    <source>
        <dbReference type="EMBL" id="EIT75917.1"/>
    </source>
</evidence>
<evidence type="ECO:0000313" key="2">
    <source>
        <dbReference type="Proteomes" id="UP000002812"/>
    </source>
</evidence>
<name>I7ZV49_ASPO3</name>
<reference evidence="1 2" key="1">
    <citation type="journal article" date="2012" name="Eukaryot. Cell">
        <title>Draft genome sequence of Aspergillus oryzae strain 3.042.</title>
        <authorList>
            <person name="Zhao G."/>
            <person name="Yao Y."/>
            <person name="Qi W."/>
            <person name="Wang C."/>
            <person name="Hou L."/>
            <person name="Zeng B."/>
            <person name="Cao X."/>
        </authorList>
    </citation>
    <scope>NUCLEOTIDE SEQUENCE [LARGE SCALE GENOMIC DNA]</scope>
    <source>
        <strain evidence="1 2">3.042</strain>
    </source>
</reference>
<dbReference type="AlphaFoldDB" id="I7ZV49"/>
<reference evidence="2" key="2">
    <citation type="submission" date="2012-06" db="EMBL/GenBank/DDBJ databases">
        <title>Comparative genomic analyses of Aspergillus oryzae 3.042 and A. oryzae RIB40 for soy-sauce fermentation.</title>
        <authorList>
            <person name="Zhao G."/>
            <person name="Hou L."/>
            <person name="Wang C."/>
            <person name="Cao X."/>
        </authorList>
    </citation>
    <scope>NUCLEOTIDE SEQUENCE [LARGE SCALE GENOMIC DNA]</scope>
    <source>
        <strain evidence="2">3.042</strain>
    </source>
</reference>
<dbReference type="HOGENOM" id="CLU_1906302_0_0_1"/>
<gene>
    <name evidence="1" type="ORF">Ao3042_07953</name>
</gene>
<accession>I7ZV49</accession>
<dbReference type="EMBL" id="AKHY01000171">
    <property type="protein sequence ID" value="EIT75917.1"/>
    <property type="molecule type" value="Genomic_DNA"/>
</dbReference>
<organism evidence="1 2">
    <name type="scientific">Aspergillus oryzae (strain 3.042)</name>
    <name type="common">Yellow koji mold</name>
    <dbReference type="NCBI Taxonomy" id="1160506"/>
    <lineage>
        <taxon>Eukaryota</taxon>
        <taxon>Fungi</taxon>
        <taxon>Dikarya</taxon>
        <taxon>Ascomycota</taxon>
        <taxon>Pezizomycotina</taxon>
        <taxon>Eurotiomycetes</taxon>
        <taxon>Eurotiomycetidae</taxon>
        <taxon>Eurotiales</taxon>
        <taxon>Aspergillaceae</taxon>
        <taxon>Aspergillus</taxon>
        <taxon>Aspergillus subgen. Circumdati</taxon>
    </lineage>
</organism>
<sequence length="133" mass="14305">MNCLSSGASNGRGDLALFDVDTGPEPILLSSFLSVIQTQLTNVPILRIGLRGRTNRLHDLLQSLRSSRGPKTNGLRREVNLVGEVVPCASHEVSRPLRLAVCQPAESLLVAAVLELGEMALNPLLAYAIHLET</sequence>
<comment type="caution">
    <text evidence="1">The sequence shown here is derived from an EMBL/GenBank/DDBJ whole genome shotgun (WGS) entry which is preliminary data.</text>
</comment>